<keyword evidence="17" id="KW-1185">Reference proteome</keyword>
<evidence type="ECO:0000256" key="13">
    <source>
        <dbReference type="PIRSR" id="PIRSR001529-1"/>
    </source>
</evidence>
<dbReference type="InterPro" id="IPR042103">
    <property type="entry name" value="SerRS_1_N_sf"/>
</dbReference>
<evidence type="ECO:0000256" key="14">
    <source>
        <dbReference type="PIRSR" id="PIRSR001529-2"/>
    </source>
</evidence>
<comment type="subunit">
    <text evidence="12">Homodimer. The tRNA molecule binds across the dimer.</text>
</comment>
<feature type="binding site" evidence="13">
    <location>
        <position position="227"/>
    </location>
    <ligand>
        <name>L-serine</name>
        <dbReference type="ChEBI" id="CHEBI:33384"/>
    </ligand>
</feature>
<protein>
    <recommendedName>
        <fullName evidence="12">Serine--tRNA ligase</fullName>
        <ecNumber evidence="12">6.1.1.11</ecNumber>
    </recommendedName>
    <alternativeName>
        <fullName evidence="12">Seryl-tRNA synthetase</fullName>
        <shortName evidence="12">SerRS</shortName>
    </alternativeName>
    <alternativeName>
        <fullName evidence="12">Seryl-tRNA(Ser/Sec) synthetase</fullName>
    </alternativeName>
</protein>
<evidence type="ECO:0000256" key="7">
    <source>
        <dbReference type="ARBA" id="ARBA00022840"/>
    </source>
</evidence>
<comment type="catalytic activity">
    <reaction evidence="10 12">
        <text>tRNA(Sec) + L-serine + ATP = L-seryl-tRNA(Sec) + AMP + diphosphate + H(+)</text>
        <dbReference type="Rhea" id="RHEA:42580"/>
        <dbReference type="Rhea" id="RHEA-COMP:9742"/>
        <dbReference type="Rhea" id="RHEA-COMP:10128"/>
        <dbReference type="ChEBI" id="CHEBI:15378"/>
        <dbReference type="ChEBI" id="CHEBI:30616"/>
        <dbReference type="ChEBI" id="CHEBI:33019"/>
        <dbReference type="ChEBI" id="CHEBI:33384"/>
        <dbReference type="ChEBI" id="CHEBI:78442"/>
        <dbReference type="ChEBI" id="CHEBI:78533"/>
        <dbReference type="ChEBI" id="CHEBI:456215"/>
        <dbReference type="EC" id="6.1.1.11"/>
    </reaction>
</comment>
<evidence type="ECO:0000256" key="11">
    <source>
        <dbReference type="ARBA" id="ARBA00048823"/>
    </source>
</evidence>
<feature type="domain" description="Aminoacyl-transfer RNA synthetases class-II family profile" evidence="15">
    <location>
        <begin position="136"/>
        <end position="408"/>
    </location>
</feature>
<dbReference type="NCBIfam" id="TIGR00414">
    <property type="entry name" value="serS"/>
    <property type="match status" value="1"/>
</dbReference>
<dbReference type="PRINTS" id="PR00981">
    <property type="entry name" value="TRNASYNTHSER"/>
</dbReference>
<dbReference type="PANTHER" id="PTHR43697">
    <property type="entry name" value="SERYL-TRNA SYNTHETASE"/>
    <property type="match status" value="1"/>
</dbReference>
<evidence type="ECO:0000256" key="12">
    <source>
        <dbReference type="HAMAP-Rule" id="MF_00176"/>
    </source>
</evidence>
<comment type="pathway">
    <text evidence="2 12">Aminoacyl-tRNA biosynthesis; selenocysteinyl-tRNA(Sec) biosynthesis; L-seryl-tRNA(Sec) from L-serine and tRNA(Sec): step 1/1.</text>
</comment>
<proteinExistence type="inferred from homology"/>
<comment type="subcellular location">
    <subcellularLocation>
        <location evidence="1 12">Cytoplasm</location>
    </subcellularLocation>
</comment>
<dbReference type="EMBL" id="AZHW01000770">
    <property type="protein sequence ID" value="ETW96573.1"/>
    <property type="molecule type" value="Genomic_DNA"/>
</dbReference>
<evidence type="ECO:0000256" key="10">
    <source>
        <dbReference type="ARBA" id="ARBA00047929"/>
    </source>
</evidence>
<comment type="similarity">
    <text evidence="3 12">Belongs to the class-II aminoacyl-tRNA synthetase family. Type-1 seryl-tRNA synthetase subfamily.</text>
</comment>
<dbReference type="SUPFAM" id="SSF55681">
    <property type="entry name" value="Class II aaRS and biotin synthetases"/>
    <property type="match status" value="1"/>
</dbReference>
<dbReference type="InterPro" id="IPR010978">
    <property type="entry name" value="tRNA-bd_arm"/>
</dbReference>
<evidence type="ECO:0000256" key="8">
    <source>
        <dbReference type="ARBA" id="ARBA00022917"/>
    </source>
</evidence>
<comment type="function">
    <text evidence="12">Catalyzes the attachment of serine to tRNA(Ser). Is also able to aminoacylate tRNA(Sec) with serine, to form the misacylated tRNA L-seryl-tRNA(Sec), which will be further converted into selenocysteinyl-tRNA(Sec).</text>
</comment>
<feature type="binding site" evidence="12">
    <location>
        <position position="274"/>
    </location>
    <ligand>
        <name>ATP</name>
        <dbReference type="ChEBI" id="CHEBI:30616"/>
    </ligand>
</feature>
<evidence type="ECO:0000256" key="2">
    <source>
        <dbReference type="ARBA" id="ARBA00005045"/>
    </source>
</evidence>
<organism evidence="16 17">
    <name type="scientific">Entotheonella factor</name>
    <dbReference type="NCBI Taxonomy" id="1429438"/>
    <lineage>
        <taxon>Bacteria</taxon>
        <taxon>Pseudomonadati</taxon>
        <taxon>Nitrospinota/Tectimicrobiota group</taxon>
        <taxon>Candidatus Tectimicrobiota</taxon>
        <taxon>Candidatus Entotheonellia</taxon>
        <taxon>Candidatus Entotheonellales</taxon>
        <taxon>Candidatus Entotheonellaceae</taxon>
        <taxon>Candidatus Entotheonella</taxon>
    </lineage>
</organism>
<evidence type="ECO:0000256" key="4">
    <source>
        <dbReference type="ARBA" id="ARBA00022490"/>
    </source>
</evidence>
<comment type="caution">
    <text evidence="16">The sequence shown here is derived from an EMBL/GenBank/DDBJ whole genome shotgun (WGS) entry which is preliminary data.</text>
</comment>
<dbReference type="GO" id="GO:0005524">
    <property type="term" value="F:ATP binding"/>
    <property type="evidence" value="ECO:0007669"/>
    <property type="project" value="UniProtKB-UniRule"/>
</dbReference>
<dbReference type="Gene3D" id="1.10.287.40">
    <property type="entry name" value="Serine-tRNA synthetase, tRNA binding domain"/>
    <property type="match status" value="1"/>
</dbReference>
<dbReference type="Pfam" id="PF02403">
    <property type="entry name" value="Seryl_tRNA_N"/>
    <property type="match status" value="1"/>
</dbReference>
<dbReference type="InterPro" id="IPR045864">
    <property type="entry name" value="aa-tRNA-synth_II/BPL/LPL"/>
</dbReference>
<comment type="catalytic activity">
    <reaction evidence="11 12">
        <text>tRNA(Ser) + L-serine + ATP = L-seryl-tRNA(Ser) + AMP + diphosphate + H(+)</text>
        <dbReference type="Rhea" id="RHEA:12292"/>
        <dbReference type="Rhea" id="RHEA-COMP:9669"/>
        <dbReference type="Rhea" id="RHEA-COMP:9703"/>
        <dbReference type="ChEBI" id="CHEBI:15378"/>
        <dbReference type="ChEBI" id="CHEBI:30616"/>
        <dbReference type="ChEBI" id="CHEBI:33019"/>
        <dbReference type="ChEBI" id="CHEBI:33384"/>
        <dbReference type="ChEBI" id="CHEBI:78442"/>
        <dbReference type="ChEBI" id="CHEBI:78533"/>
        <dbReference type="ChEBI" id="CHEBI:456215"/>
        <dbReference type="EC" id="6.1.1.11"/>
    </reaction>
</comment>
<evidence type="ECO:0000256" key="3">
    <source>
        <dbReference type="ARBA" id="ARBA00010728"/>
    </source>
</evidence>
<feature type="binding site" evidence="14">
    <location>
        <begin position="274"/>
        <end position="277"/>
    </location>
    <ligand>
        <name>ATP</name>
        <dbReference type="ChEBI" id="CHEBI:30616"/>
    </ligand>
</feature>
<accession>W4LEP1</accession>
<sequence>MLDVRFIREHPEIVQDAARKKRMDVDVQHFLDIDIQRRELLSKIETLKALRNKTSKDIPTLQGDKKQEAIARMKEVAAESKELEGPLREVEAAFETLMLQMPNIPSDDVPEGESDADNVELRTWGEIPEFDFEPRDHVELGEMLDMIDIPRASKLAGARTYFLKNAGVLLEQAVLQFSLYHMVNKGFTPFVVPHLVRDQAMTGTAYFPAGREQAYRMSEDDLNLIGTSEVPVTSYHADETLREDELPKYYAGLSSCYRREAGTYGKDTRGLYRVHQFQKVEQVIICRNDPEVSTREHDHILNNAEEVLQALGLPYRVVLVCGGDLGGPQIKKYDIEAWMPGRGDYGETHSASKFHDFQARRLNIRYREQEDGALKFVHTLNNTVIASPRVLIPLLELNQRRDGSVAIPEVLQPFMGGMKEIVPR</sequence>
<keyword evidence="7 12" id="KW-0067">ATP-binding</keyword>
<evidence type="ECO:0000256" key="5">
    <source>
        <dbReference type="ARBA" id="ARBA00022598"/>
    </source>
</evidence>
<dbReference type="Gene3D" id="3.30.930.10">
    <property type="entry name" value="Bira Bifunctional Protein, Domain 2"/>
    <property type="match status" value="1"/>
</dbReference>
<feature type="binding site" evidence="13">
    <location>
        <position position="258"/>
    </location>
    <ligand>
        <name>L-serine</name>
        <dbReference type="ChEBI" id="CHEBI:33384"/>
    </ligand>
</feature>
<reference evidence="16 17" key="1">
    <citation type="journal article" date="2014" name="Nature">
        <title>An environmental bacterial taxon with a large and distinct metabolic repertoire.</title>
        <authorList>
            <person name="Wilson M.C."/>
            <person name="Mori T."/>
            <person name="Ruckert C."/>
            <person name="Uria A.R."/>
            <person name="Helf M.J."/>
            <person name="Takada K."/>
            <person name="Gernert C."/>
            <person name="Steffens U.A."/>
            <person name="Heycke N."/>
            <person name="Schmitt S."/>
            <person name="Rinke C."/>
            <person name="Helfrich E.J."/>
            <person name="Brachmann A.O."/>
            <person name="Gurgui C."/>
            <person name="Wakimoto T."/>
            <person name="Kracht M."/>
            <person name="Crusemann M."/>
            <person name="Hentschel U."/>
            <person name="Abe I."/>
            <person name="Matsunaga S."/>
            <person name="Kalinowski J."/>
            <person name="Takeyama H."/>
            <person name="Piel J."/>
        </authorList>
    </citation>
    <scope>NUCLEOTIDE SEQUENCE [LARGE SCALE GENOMIC DNA]</scope>
    <source>
        <strain evidence="17">TSY1</strain>
    </source>
</reference>
<feature type="binding site" evidence="12 14">
    <location>
        <begin position="347"/>
        <end position="350"/>
    </location>
    <ligand>
        <name>ATP</name>
        <dbReference type="ChEBI" id="CHEBI:30616"/>
    </ligand>
</feature>
<dbReference type="GO" id="GO:0004828">
    <property type="term" value="F:serine-tRNA ligase activity"/>
    <property type="evidence" value="ECO:0007669"/>
    <property type="project" value="UniProtKB-UniRule"/>
</dbReference>
<feature type="binding site" evidence="12 13">
    <location>
        <position position="281"/>
    </location>
    <ligand>
        <name>L-serine</name>
        <dbReference type="ChEBI" id="CHEBI:33384"/>
    </ligand>
</feature>
<evidence type="ECO:0000256" key="1">
    <source>
        <dbReference type="ARBA" id="ARBA00004496"/>
    </source>
</evidence>
<evidence type="ECO:0000313" key="17">
    <source>
        <dbReference type="Proteomes" id="UP000019141"/>
    </source>
</evidence>
<dbReference type="SUPFAM" id="SSF46589">
    <property type="entry name" value="tRNA-binding arm"/>
    <property type="match status" value="1"/>
</dbReference>
<keyword evidence="5 12" id="KW-0436">Ligase</keyword>
<feature type="binding site" evidence="13">
    <location>
        <position position="381"/>
    </location>
    <ligand>
        <name>L-serine</name>
        <dbReference type="ChEBI" id="CHEBI:33384"/>
    </ligand>
</feature>
<evidence type="ECO:0000256" key="6">
    <source>
        <dbReference type="ARBA" id="ARBA00022741"/>
    </source>
</evidence>
<dbReference type="GO" id="GO:0016260">
    <property type="term" value="P:selenocysteine biosynthetic process"/>
    <property type="evidence" value="ECO:0007669"/>
    <property type="project" value="UniProtKB-UniRule"/>
</dbReference>
<dbReference type="AlphaFoldDB" id="W4LEP1"/>
<comment type="domain">
    <text evidence="12">Consists of two distinct domains, a catalytic core and a N-terminal extension that is involved in tRNA binding.</text>
</comment>
<dbReference type="HAMAP" id="MF_00176">
    <property type="entry name" value="Ser_tRNA_synth_type1"/>
    <property type="match status" value="1"/>
</dbReference>
<gene>
    <name evidence="12" type="primary">serS</name>
    <name evidence="16" type="ORF">ETSY1_26090</name>
</gene>
<dbReference type="InterPro" id="IPR033729">
    <property type="entry name" value="SerRS_core"/>
</dbReference>
<dbReference type="PATRIC" id="fig|1429438.4.peg.4983"/>
<name>W4LEP1_ENTF1</name>
<dbReference type="UniPathway" id="UPA00906">
    <property type="reaction ID" value="UER00895"/>
</dbReference>
<dbReference type="Proteomes" id="UP000019141">
    <property type="component" value="Unassembled WGS sequence"/>
</dbReference>
<dbReference type="GO" id="GO:0005737">
    <property type="term" value="C:cytoplasm"/>
    <property type="evidence" value="ECO:0007669"/>
    <property type="project" value="UniProtKB-SubCell"/>
</dbReference>
<evidence type="ECO:0000259" key="15">
    <source>
        <dbReference type="PROSITE" id="PS50862"/>
    </source>
</evidence>
<evidence type="ECO:0000256" key="9">
    <source>
        <dbReference type="ARBA" id="ARBA00023146"/>
    </source>
</evidence>
<dbReference type="InterPro" id="IPR002317">
    <property type="entry name" value="Ser-tRNA-ligase_type_1"/>
</dbReference>
<feature type="binding site" evidence="12">
    <location>
        <position position="383"/>
    </location>
    <ligand>
        <name>L-serine</name>
        <dbReference type="ChEBI" id="CHEBI:33384"/>
    </ligand>
</feature>
<dbReference type="InterPro" id="IPR006195">
    <property type="entry name" value="aa-tRNA-synth_II"/>
</dbReference>
<dbReference type="CDD" id="cd00770">
    <property type="entry name" value="SerRS_core"/>
    <property type="match status" value="1"/>
</dbReference>
<dbReference type="PIRSF" id="PIRSF001529">
    <property type="entry name" value="Ser-tRNA-synth_IIa"/>
    <property type="match status" value="1"/>
</dbReference>
<dbReference type="EC" id="6.1.1.11" evidence="12"/>
<dbReference type="InterPro" id="IPR015866">
    <property type="entry name" value="Ser-tRNA-synth_1_N"/>
</dbReference>
<dbReference type="GO" id="GO:0006434">
    <property type="term" value="P:seryl-tRNA aminoacylation"/>
    <property type="evidence" value="ECO:0007669"/>
    <property type="project" value="UniProtKB-UniRule"/>
</dbReference>
<keyword evidence="6 12" id="KW-0547">Nucleotide-binding</keyword>
<feature type="binding site" evidence="12">
    <location>
        <begin position="227"/>
        <end position="229"/>
    </location>
    <ligand>
        <name>L-serine</name>
        <dbReference type="ChEBI" id="CHEBI:33384"/>
    </ligand>
</feature>
<feature type="binding site" evidence="12 14">
    <location>
        <begin position="258"/>
        <end position="260"/>
    </location>
    <ligand>
        <name>ATP</name>
        <dbReference type="ChEBI" id="CHEBI:30616"/>
    </ligand>
</feature>
<dbReference type="Pfam" id="PF00587">
    <property type="entry name" value="tRNA-synt_2b"/>
    <property type="match status" value="1"/>
</dbReference>
<dbReference type="PROSITE" id="PS50862">
    <property type="entry name" value="AA_TRNA_LIGASE_II"/>
    <property type="match status" value="1"/>
</dbReference>
<dbReference type="PANTHER" id="PTHR43697:SF1">
    <property type="entry name" value="SERINE--TRNA LIGASE"/>
    <property type="match status" value="1"/>
</dbReference>
<keyword evidence="8 12" id="KW-0648">Protein biosynthesis</keyword>
<dbReference type="InterPro" id="IPR002314">
    <property type="entry name" value="aa-tRNA-synt_IIb"/>
</dbReference>
<dbReference type="HOGENOM" id="CLU_023797_0_1_7"/>
<feature type="site" description="Important for serine binding" evidence="13">
    <location>
        <position position="383"/>
    </location>
</feature>
<keyword evidence="9 12" id="KW-0030">Aminoacyl-tRNA synthetase</keyword>
<evidence type="ECO:0000313" key="16">
    <source>
        <dbReference type="EMBL" id="ETW96573.1"/>
    </source>
</evidence>
<keyword evidence="4 12" id="KW-0963">Cytoplasm</keyword>